<proteinExistence type="inferred from homology"/>
<reference evidence="8" key="1">
    <citation type="submission" date="2014-09" db="EMBL/GenBank/DDBJ databases">
        <authorList>
            <person name="Probst J Alexander"/>
        </authorList>
    </citation>
    <scope>NUCLEOTIDE SEQUENCE</scope>
</reference>
<sequence>MVADNITAYIGIVVIGVVGILIALLTMEGIWRALRVEEKDKKNAGGKYETYECGEIAVGDTKFFNISFKYYVYALMFVVFDIEAVFLFPWAVEFTNLGVMGYIEAMLFIGLILISLIYAINKKFLKWTD</sequence>
<dbReference type="InterPro" id="IPR038430">
    <property type="entry name" value="NDAH_ubi_oxred_su3_sf"/>
</dbReference>
<dbReference type="PANTHER" id="PTHR11058:SF9">
    <property type="entry name" value="NADH-UBIQUINONE OXIDOREDUCTASE CHAIN 3"/>
    <property type="match status" value="1"/>
</dbReference>
<keyword evidence="8" id="KW-0560">Oxidoreductase</keyword>
<name>A0A098E8D2_9ZZZZ</name>
<dbReference type="GO" id="GO:0008137">
    <property type="term" value="F:NADH dehydrogenase (ubiquinone) activity"/>
    <property type="evidence" value="ECO:0007669"/>
    <property type="project" value="InterPro"/>
</dbReference>
<dbReference type="GO" id="GO:0016491">
    <property type="term" value="F:oxidoreductase activity"/>
    <property type="evidence" value="ECO:0007669"/>
    <property type="project" value="UniProtKB-KW"/>
</dbReference>
<protein>
    <submittedName>
        <fullName evidence="8">NADH-quinone oxidoreductase subunit A</fullName>
        <ecNumber evidence="8">1.6.99.5</ecNumber>
    </submittedName>
</protein>
<organism evidence="8">
    <name type="scientific">groundwater metagenome</name>
    <dbReference type="NCBI Taxonomy" id="717931"/>
    <lineage>
        <taxon>unclassified sequences</taxon>
        <taxon>metagenomes</taxon>
        <taxon>ecological metagenomes</taxon>
    </lineage>
</organism>
<dbReference type="InterPro" id="IPR000440">
    <property type="entry name" value="NADH_UbQ/plastoQ_OxRdtase_su3"/>
</dbReference>
<evidence type="ECO:0000256" key="2">
    <source>
        <dbReference type="ARBA" id="ARBA00008472"/>
    </source>
</evidence>
<keyword evidence="5 7" id="KW-1133">Transmembrane helix</keyword>
<evidence type="ECO:0000256" key="1">
    <source>
        <dbReference type="ARBA" id="ARBA00004370"/>
    </source>
</evidence>
<feature type="transmembrane region" description="Helical" evidence="7">
    <location>
        <begin position="70"/>
        <end position="91"/>
    </location>
</feature>
<dbReference type="GO" id="GO:0030964">
    <property type="term" value="C:NADH dehydrogenase complex"/>
    <property type="evidence" value="ECO:0007669"/>
    <property type="project" value="TreeGrafter"/>
</dbReference>
<evidence type="ECO:0000256" key="4">
    <source>
        <dbReference type="ARBA" id="ARBA00022692"/>
    </source>
</evidence>
<dbReference type="Pfam" id="PF00507">
    <property type="entry name" value="Oxidored_q4"/>
    <property type="match status" value="1"/>
</dbReference>
<keyword evidence="6 7" id="KW-0472">Membrane</keyword>
<feature type="transmembrane region" description="Helical" evidence="7">
    <location>
        <begin position="97"/>
        <end position="120"/>
    </location>
</feature>
<accession>A0A098E8D2</accession>
<evidence type="ECO:0000313" key="8">
    <source>
        <dbReference type="EMBL" id="CEG11766.1"/>
    </source>
</evidence>
<comment type="similarity">
    <text evidence="2">Belongs to the complex I subunit 3 family.</text>
</comment>
<dbReference type="PANTHER" id="PTHR11058">
    <property type="entry name" value="NADH-UBIQUINONE OXIDOREDUCTASE CHAIN 3"/>
    <property type="match status" value="1"/>
</dbReference>
<feature type="transmembrane region" description="Helical" evidence="7">
    <location>
        <begin position="6"/>
        <end position="25"/>
    </location>
</feature>
<comment type="subcellular location">
    <subcellularLocation>
        <location evidence="1">Membrane</location>
    </subcellularLocation>
</comment>
<keyword evidence="4 7" id="KW-0812">Transmembrane</keyword>
<dbReference type="EC" id="1.6.99.5" evidence="8"/>
<evidence type="ECO:0000256" key="5">
    <source>
        <dbReference type="ARBA" id="ARBA00022989"/>
    </source>
</evidence>
<dbReference type="EMBL" id="CCXY01000076">
    <property type="protein sequence ID" value="CEG11766.1"/>
    <property type="molecule type" value="Genomic_DNA"/>
</dbReference>
<evidence type="ECO:0000256" key="3">
    <source>
        <dbReference type="ARBA" id="ARBA00022448"/>
    </source>
</evidence>
<gene>
    <name evidence="8" type="primary">nuoA</name>
    <name evidence="8" type="ORF">MSIBF_A1670026</name>
</gene>
<dbReference type="AlphaFoldDB" id="A0A098E8D2"/>
<evidence type="ECO:0000256" key="7">
    <source>
        <dbReference type="SAM" id="Phobius"/>
    </source>
</evidence>
<keyword evidence="3" id="KW-0813">Transport</keyword>
<evidence type="ECO:0000256" key="6">
    <source>
        <dbReference type="ARBA" id="ARBA00023136"/>
    </source>
</evidence>
<dbReference type="Gene3D" id="1.20.58.1610">
    <property type="entry name" value="NADH:ubiquinone/plastoquinone oxidoreductase, chain 3"/>
    <property type="match status" value="1"/>
</dbReference>